<evidence type="ECO:0000313" key="1">
    <source>
        <dbReference type="EMBL" id="MCD5315204.1"/>
    </source>
</evidence>
<protein>
    <submittedName>
        <fullName evidence="1">Uncharacterized protein</fullName>
    </submittedName>
</protein>
<dbReference type="AlphaFoldDB" id="A0A9X1SWX7"/>
<accession>A0A9X1SWX7</accession>
<dbReference type="RefSeq" id="WP_231448005.1">
    <property type="nucleotide sequence ID" value="NZ_JAJOMB010000020.1"/>
</dbReference>
<evidence type="ECO:0000313" key="2">
    <source>
        <dbReference type="Proteomes" id="UP001138997"/>
    </source>
</evidence>
<organism evidence="1 2">
    <name type="scientific">Kineosporia babensis</name>
    <dbReference type="NCBI Taxonomy" id="499548"/>
    <lineage>
        <taxon>Bacteria</taxon>
        <taxon>Bacillati</taxon>
        <taxon>Actinomycetota</taxon>
        <taxon>Actinomycetes</taxon>
        <taxon>Kineosporiales</taxon>
        <taxon>Kineosporiaceae</taxon>
        <taxon>Kineosporia</taxon>
    </lineage>
</organism>
<dbReference type="Proteomes" id="UP001138997">
    <property type="component" value="Unassembled WGS sequence"/>
</dbReference>
<comment type="caution">
    <text evidence="1">The sequence shown here is derived from an EMBL/GenBank/DDBJ whole genome shotgun (WGS) entry which is preliminary data.</text>
</comment>
<sequence>MADVLVVPVSLAALYLAEDVDVVGAADFTRLPYVDPLTGRDMNSGTPYVSEVILPDPLQDQSFPLQAGVHLHWTLPDALTRLVQRDGTTRAPTVPNRWLVTRRNQGKIEKSWVVESDYLAAPTDTAAAGIAFPVPGDVPFRRLGRAVPLADWNPGLPGDRLPQVTAIGHGEAAFAAFYPDCHSVFGFHDADFASTPPPNGIQYEVAGWFSSPAQDTLADLTTGPDWRVALSSGFAWTVPEGSARPTSTVCFASLLFRPDGRTVSPLLHDQDAGVYVGTTATEALAAHLGAELGGDPDQVENLLEALAYADELEATPLDVGIRLAEERHADGFRPLPSGELWTIRREDAPNVDAPTRQRREALTLSHAIGDLLNALNTAQETLDRARGAQVSLREQLFADWYKYMICAYPAGGARESYPDPDEVRSYLGWWMAHLTGQDGVADEAELAFRAARAAMAAALKTYNVATAVPNGATFVLDAVPAPQYHLPAEPVVLLTGQAATPSDRHGQDGTLACQVLSVTDPRDPVALQKTLPGAGFVPDVWAHNPWHPVLLEWEVEFLATGGGDNLGPSDSVYDPAYLTQAYELVPGEVDLRTRPGFEAPTRAASVYAGRTVLSQSAKPVLSARVLRYLAGTVVDSYNTAHGTTLAPADFQAAPDTVLTWYDAHGEDARLKTLVAVYQHLAEHEDSNLAQVLGGFNDALLMRRLTRQLPIADPLGFPAYQEFARQVAAAVGDDTRHAPEPLSAYNPIRAGVMRLSRLRMVDNFGQCCDVDVDSAATTTQLRVPDRPGWVAMPPRLTQPSRLSFRWLDSDHELREMNDVPVTSPVCGWVVPDDLNGGLAFYDEDGVELGLLTADPEPSNGDLARWLASPGSTVTGIPQIGNAHLKAVAARLQALGPDPFAAFVAALDILTSGVEPEDQSLDVFTIRPLAVLRAELDLQLMGLPAVHQDWNVFRQDLRRTTRDSNGYPAVVFPVRVGSAARLNDGLIGYWREDPALFLGLGDFVPVTTAPPLAVGPGQEAHILTMLVDPRAPVHLTSGFLPAQAISLPADQYRTAMEALRVPEFTAPVLVDGDSLALPVPSVAGHRWTWRERGPATWTDRQLDPVHNDAGLPTLPTAREGWLTLVPDTE</sequence>
<gene>
    <name evidence="1" type="ORF">LR394_30290</name>
</gene>
<reference evidence="1" key="1">
    <citation type="submission" date="2021-11" db="EMBL/GenBank/DDBJ databases">
        <title>Streptomyces corallinus and Kineosporia corallina sp. nov., two new coral-derived marine actinobacteria.</title>
        <authorList>
            <person name="Buangrab K."/>
            <person name="Sutthacheep M."/>
            <person name="Yeemin T."/>
            <person name="Harunari E."/>
            <person name="Igarashi Y."/>
            <person name="Sripreechasak P."/>
            <person name="Kanchanasin P."/>
            <person name="Tanasupawat S."/>
            <person name="Phongsopitanun W."/>
        </authorList>
    </citation>
    <scope>NUCLEOTIDE SEQUENCE</scope>
    <source>
        <strain evidence="1">JCM 31032</strain>
    </source>
</reference>
<name>A0A9X1SWX7_9ACTN</name>
<dbReference type="EMBL" id="JAJOMB010000020">
    <property type="protein sequence ID" value="MCD5315204.1"/>
    <property type="molecule type" value="Genomic_DNA"/>
</dbReference>
<proteinExistence type="predicted"/>
<keyword evidence="2" id="KW-1185">Reference proteome</keyword>